<dbReference type="InterPro" id="IPR056024">
    <property type="entry name" value="DUF7605"/>
</dbReference>
<feature type="compositionally biased region" description="Low complexity" evidence="1">
    <location>
        <begin position="135"/>
        <end position="160"/>
    </location>
</feature>
<dbReference type="Gene3D" id="3.40.50.300">
    <property type="entry name" value="P-loop containing nucleotide triphosphate hydrolases"/>
    <property type="match status" value="2"/>
</dbReference>
<feature type="domain" description="DUF7605" evidence="3">
    <location>
        <begin position="726"/>
        <end position="905"/>
    </location>
</feature>
<dbReference type="Proteomes" id="UP000266234">
    <property type="component" value="Unassembled WGS sequence"/>
</dbReference>
<dbReference type="InterPro" id="IPR045063">
    <property type="entry name" value="Dynamin_N"/>
</dbReference>
<comment type="caution">
    <text evidence="4">The sequence shown here is derived from an EMBL/GenBank/DDBJ whole genome shotgun (WGS) entry which is preliminary data.</text>
</comment>
<dbReference type="SUPFAM" id="SSF52540">
    <property type="entry name" value="P-loop containing nucleoside triphosphate hydrolases"/>
    <property type="match status" value="1"/>
</dbReference>
<accession>A0A395T813</accession>
<evidence type="ECO:0000259" key="3">
    <source>
        <dbReference type="Pfam" id="PF24564"/>
    </source>
</evidence>
<proteinExistence type="predicted"/>
<organism evidence="4 5">
    <name type="scientific">Fusarium longipes</name>
    <dbReference type="NCBI Taxonomy" id="694270"/>
    <lineage>
        <taxon>Eukaryota</taxon>
        <taxon>Fungi</taxon>
        <taxon>Dikarya</taxon>
        <taxon>Ascomycota</taxon>
        <taxon>Pezizomycotina</taxon>
        <taxon>Sordariomycetes</taxon>
        <taxon>Hypocreomycetidae</taxon>
        <taxon>Hypocreales</taxon>
        <taxon>Nectriaceae</taxon>
        <taxon>Fusarium</taxon>
    </lineage>
</organism>
<dbReference type="EMBL" id="PXOG01000028">
    <property type="protein sequence ID" value="RGP80576.1"/>
    <property type="molecule type" value="Genomic_DNA"/>
</dbReference>
<sequence>MKDAPSKPLSTIFKNLSLGEEDTANHGSSSQGIFNSSLSSQHVSSTSPRPNGVFVFGRVPLNQSSNPSTLFHFGNIHQNVTSPSESKQAVPATFNTLSVPPPSQTPVPLPQTSQLQSPFTFVATPAKARTSESISETPTLPFLSPSTPDSRARSSSIFSSTLETPGSSYVASPTPEPPAAVIPYDARTEPKPTHAVFTTRFQDTLKQGSEIAQKAVTAIGKLQAGSLGQSTSEVSRFLRDAKSLCQFQGTDTRTIAVLGDSGEGKSSLINSLLHFPGVAQTGDIGSACTSVVTEYRQKKAEHTSPISIDVEYSSAPEIRDLVKELLWSYRQLFLPGVESDKTSEEDYNRYMRESEQAWSALNAAFKHKRQFTKNLVQDMSEGALERITDQLISWTEEIEWPTGGAEGFWTSTAETAEECAEKTKLFMQDKFWPFTKIIRVYLDSRVLETGVVLADLPGLQDTNLARVRATQKYLLNCDTIVIVAKISRAITDQSLKSSLFYVLSRHMPMEWEQNGTKRLNVSVVCTKSDDIDLRTARLEFCGPNKSITSETMTQLDNEISLAKSSGDRARKKAAKKQQELLLVQARNRHVRTNLQSVYSSEMNGESLDVFCVSNKWYEKYCPKGNTKFVEASGVPDLRRFCHNITADAQYNEAKHFLKSRLSALLNTLNLWASSSLQKQEEVQEPDESVHTRITELIDEIPELVNTFQQEFTTCFREQIMIFFGRRDQHWDQAAARQGSVWTTWHWTQYNAWCRNNGEHQTLNRGHENWNAKIIWKMRMELEGQWDLVEEEVSDVFPALLNSVKSLLNSFKADLPDLLPRRLLDSITESVSVQIGNLEYRMSREQRQFLSEIRAIRRYASESNYNSYILDDMIPVYRSAASVSGTGKAARQRAIVQGHIEQGVIFPKLGIAISESMDKLIRTTSTRLNAMLKSVMNTISTDLEIAVRSHSNPRVAQDEERQQRIRDFARVVKDLKERHESLLKEIDSI</sequence>
<keyword evidence="5" id="KW-1185">Reference proteome</keyword>
<dbReference type="PANTHER" id="PTHR36681">
    <property type="entry name" value="NUCLEAR GTPASE, GERMINAL CENTER-ASSOCIATED, TANDEM DUPLICATE 3"/>
    <property type="match status" value="1"/>
</dbReference>
<feature type="compositionally biased region" description="Polar residues" evidence="1">
    <location>
        <begin position="161"/>
        <end position="171"/>
    </location>
</feature>
<evidence type="ECO:0000313" key="4">
    <source>
        <dbReference type="EMBL" id="RGP80576.1"/>
    </source>
</evidence>
<dbReference type="AlphaFoldDB" id="A0A395T813"/>
<evidence type="ECO:0000313" key="5">
    <source>
        <dbReference type="Proteomes" id="UP000266234"/>
    </source>
</evidence>
<name>A0A395T813_9HYPO</name>
<dbReference type="STRING" id="694270.A0A395T813"/>
<dbReference type="PANTHER" id="PTHR36681:SF3">
    <property type="entry name" value="NUCLEAR GTPASE, GERMINAL CENTER-ASSOCIATED, TANDEM DUPLICATE 3"/>
    <property type="match status" value="1"/>
</dbReference>
<feature type="region of interest" description="Disordered" evidence="1">
    <location>
        <begin position="129"/>
        <end position="176"/>
    </location>
</feature>
<dbReference type="Pfam" id="PF00350">
    <property type="entry name" value="Dynamin_N"/>
    <property type="match status" value="1"/>
</dbReference>
<gene>
    <name evidence="4" type="ORF">FLONG3_1315</name>
</gene>
<reference evidence="4 5" key="1">
    <citation type="journal article" date="2018" name="PLoS Pathog.">
        <title>Evolution of structural diversity of trichothecenes, a family of toxins produced by plant pathogenic and entomopathogenic fungi.</title>
        <authorList>
            <person name="Proctor R.H."/>
            <person name="McCormick S.P."/>
            <person name="Kim H.S."/>
            <person name="Cardoza R.E."/>
            <person name="Stanley A.M."/>
            <person name="Lindo L."/>
            <person name="Kelly A."/>
            <person name="Brown D.W."/>
            <person name="Lee T."/>
            <person name="Vaughan M.M."/>
            <person name="Alexander N.J."/>
            <person name="Busman M."/>
            <person name="Gutierrez S."/>
        </authorList>
    </citation>
    <scope>NUCLEOTIDE SEQUENCE [LARGE SCALE GENOMIC DNA]</scope>
    <source>
        <strain evidence="4 5">NRRL 20695</strain>
    </source>
</reference>
<dbReference type="InterPro" id="IPR027417">
    <property type="entry name" value="P-loop_NTPase"/>
</dbReference>
<dbReference type="OrthoDB" id="3598281at2759"/>
<feature type="region of interest" description="Disordered" evidence="1">
    <location>
        <begin position="22"/>
        <end position="45"/>
    </location>
</feature>
<feature type="compositionally biased region" description="Low complexity" evidence="1">
    <location>
        <begin position="36"/>
        <end position="45"/>
    </location>
</feature>
<evidence type="ECO:0000259" key="2">
    <source>
        <dbReference type="Pfam" id="PF00350"/>
    </source>
</evidence>
<protein>
    <submittedName>
        <fullName evidence="4">Uncharacterized protein</fullName>
    </submittedName>
</protein>
<feature type="domain" description="Dynamin N-terminal" evidence="2">
    <location>
        <begin position="255"/>
        <end position="494"/>
    </location>
</feature>
<evidence type="ECO:0000256" key="1">
    <source>
        <dbReference type="SAM" id="MobiDB-lite"/>
    </source>
</evidence>
<feature type="compositionally biased region" description="Polar residues" evidence="1">
    <location>
        <begin position="25"/>
        <end position="35"/>
    </location>
</feature>
<dbReference type="Pfam" id="PF24564">
    <property type="entry name" value="DUF7605"/>
    <property type="match status" value="1"/>
</dbReference>